<keyword evidence="1" id="KW-0560">Oxidoreductase</keyword>
<evidence type="ECO:0000313" key="6">
    <source>
        <dbReference type="Proteomes" id="UP000503336"/>
    </source>
</evidence>
<name>A0A7L5C304_9RHOB</name>
<evidence type="ECO:0000256" key="2">
    <source>
        <dbReference type="SAM" id="MobiDB-lite"/>
    </source>
</evidence>
<feature type="region of interest" description="Disordered" evidence="2">
    <location>
        <begin position="1"/>
        <end position="21"/>
    </location>
</feature>
<dbReference type="Pfam" id="PF17806">
    <property type="entry name" value="SO_alpha_A3"/>
    <property type="match status" value="1"/>
</dbReference>
<accession>A0A7L5C304</accession>
<reference evidence="5 6" key="1">
    <citation type="submission" date="2020-02" db="EMBL/GenBank/DDBJ databases">
        <title>complete genome sequence of Rhodobacteraceae bacterium.</title>
        <authorList>
            <person name="Park J."/>
            <person name="Kim Y.-S."/>
            <person name="Kim K.-H."/>
        </authorList>
    </citation>
    <scope>NUCLEOTIDE SEQUENCE [LARGE SCALE GENOMIC DNA]</scope>
    <source>
        <strain evidence="5 6">RR4-56</strain>
    </source>
</reference>
<dbReference type="Proteomes" id="UP000503336">
    <property type="component" value="Chromosome"/>
</dbReference>
<dbReference type="InterPro" id="IPR051691">
    <property type="entry name" value="Metab_Enz_Cyan_OpOx_G3PDH"/>
</dbReference>
<dbReference type="EMBL" id="CP049056">
    <property type="protein sequence ID" value="QIE56644.1"/>
    <property type="molecule type" value="Genomic_DNA"/>
</dbReference>
<sequence length="534" mass="55625">MKSPDATHGGDPDPSNIHGKLLPPERHVQLIVVGAGPAGLAAATESAALGVEVMLVEEHPIDRALMGMDIPLRFGGRMDGSAGARGAVIERLVDTRPAIQHAFEVGIDIQLGVSAWGLFPSEVSAAMPAPMLGLTDGTRSWMVGYDRVIVATGARDLGLAFPGWGALGVVGARGAEELIGTYRAFSGRRMVVLGTGPLALRVCRMAIKAGIHVPAAVEVDTGDLPADISAGFEQLGITVRQGFTVEAVVSQSAGVTGVRLIPLVAADPRQGDEIACDTICSAVGAVPSVELLAAAGCATVFDPNLGGHCPKIDAAMRTSNRAILAVGDCTGLGDTEIASPDAAIIQGRVAAQTVARDLGHDTGATASASQRTGRRDQIACWDRWLQASCAAGGDRLEICLCENVALRDLVGLRPPGYLQETYGAALYDRGFGALLAEPPVNQDQIKRLTRAGMGVCQGRRCRDQVALLLAASTGTGIADIPLASYRPPVRPLPLSVLAPERELPLISETWVSWFSIATQSLPSDADLTEDKPDD</sequence>
<dbReference type="RefSeq" id="WP_165100169.1">
    <property type="nucleotide sequence ID" value="NZ_CP049056.1"/>
</dbReference>
<dbReference type="InterPro" id="IPR041117">
    <property type="entry name" value="SoxA_A3"/>
</dbReference>
<dbReference type="InterPro" id="IPR036188">
    <property type="entry name" value="FAD/NAD-bd_sf"/>
</dbReference>
<dbReference type="Gene3D" id="1.10.10.1100">
    <property type="entry name" value="BFD-like [2Fe-2S]-binding domain"/>
    <property type="match status" value="1"/>
</dbReference>
<dbReference type="Pfam" id="PF07992">
    <property type="entry name" value="Pyr_redox_2"/>
    <property type="match status" value="1"/>
</dbReference>
<keyword evidence="6" id="KW-1185">Reference proteome</keyword>
<evidence type="ECO:0000259" key="3">
    <source>
        <dbReference type="Pfam" id="PF07992"/>
    </source>
</evidence>
<feature type="domain" description="SoxA A3" evidence="4">
    <location>
        <begin position="443"/>
        <end position="498"/>
    </location>
</feature>
<dbReference type="PRINTS" id="PR00368">
    <property type="entry name" value="FADPNR"/>
</dbReference>
<dbReference type="PRINTS" id="PR00411">
    <property type="entry name" value="PNDRDTASEI"/>
</dbReference>
<dbReference type="InterPro" id="IPR023753">
    <property type="entry name" value="FAD/NAD-binding_dom"/>
</dbReference>
<dbReference type="InterPro" id="IPR041854">
    <property type="entry name" value="BFD-like_2Fe2S-bd_dom_sf"/>
</dbReference>
<dbReference type="AlphaFoldDB" id="A0A7L5C304"/>
<proteinExistence type="predicted"/>
<evidence type="ECO:0000313" key="5">
    <source>
        <dbReference type="EMBL" id="QIE56644.1"/>
    </source>
</evidence>
<dbReference type="KEGG" id="hdh:G5B40_15105"/>
<evidence type="ECO:0000259" key="4">
    <source>
        <dbReference type="Pfam" id="PF17806"/>
    </source>
</evidence>
<gene>
    <name evidence="5" type="ORF">G5B40_15105</name>
</gene>
<dbReference type="GO" id="GO:0016491">
    <property type="term" value="F:oxidoreductase activity"/>
    <property type="evidence" value="ECO:0007669"/>
    <property type="project" value="UniProtKB-KW"/>
</dbReference>
<evidence type="ECO:0000256" key="1">
    <source>
        <dbReference type="ARBA" id="ARBA00023002"/>
    </source>
</evidence>
<protein>
    <submittedName>
        <fullName evidence="5">FAD-dependent oxidoreductase</fullName>
    </submittedName>
</protein>
<dbReference type="SUPFAM" id="SSF51905">
    <property type="entry name" value="FAD/NAD(P)-binding domain"/>
    <property type="match status" value="1"/>
</dbReference>
<dbReference type="PANTHER" id="PTHR42949:SF3">
    <property type="entry name" value="ANAEROBIC GLYCEROL-3-PHOSPHATE DEHYDROGENASE SUBUNIT B"/>
    <property type="match status" value="1"/>
</dbReference>
<organism evidence="5 6">
    <name type="scientific">Pikeienuella piscinae</name>
    <dbReference type="NCBI Taxonomy" id="2748098"/>
    <lineage>
        <taxon>Bacteria</taxon>
        <taxon>Pseudomonadati</taxon>
        <taxon>Pseudomonadota</taxon>
        <taxon>Alphaproteobacteria</taxon>
        <taxon>Rhodobacterales</taxon>
        <taxon>Paracoccaceae</taxon>
        <taxon>Pikeienuella</taxon>
    </lineage>
</organism>
<dbReference type="Gene3D" id="3.50.50.60">
    <property type="entry name" value="FAD/NAD(P)-binding domain"/>
    <property type="match status" value="3"/>
</dbReference>
<feature type="domain" description="FAD/NAD(P)-binding" evidence="3">
    <location>
        <begin position="29"/>
        <end position="344"/>
    </location>
</feature>
<dbReference type="PANTHER" id="PTHR42949">
    <property type="entry name" value="ANAEROBIC GLYCEROL-3-PHOSPHATE DEHYDROGENASE SUBUNIT B"/>
    <property type="match status" value="1"/>
</dbReference>